<dbReference type="PANTHER" id="PTHR43808">
    <property type="entry name" value="ACETYLORNITHINE DEACETYLASE"/>
    <property type="match status" value="1"/>
</dbReference>
<dbReference type="SUPFAM" id="SSF55031">
    <property type="entry name" value="Bacterial exopeptidase dimerisation domain"/>
    <property type="match status" value="1"/>
</dbReference>
<evidence type="ECO:0000256" key="2">
    <source>
        <dbReference type="ARBA" id="ARBA00022723"/>
    </source>
</evidence>
<dbReference type="CDD" id="cd03885">
    <property type="entry name" value="M20_CPDG2"/>
    <property type="match status" value="1"/>
</dbReference>
<dbReference type="PROSITE" id="PS00759">
    <property type="entry name" value="ARGE_DAPE_CPG2_2"/>
    <property type="match status" value="1"/>
</dbReference>
<dbReference type="PANTHER" id="PTHR43808:SF10">
    <property type="entry name" value="BLL3749 PROTEIN"/>
    <property type="match status" value="1"/>
</dbReference>
<proteinExistence type="predicted"/>
<feature type="chain" id="PRO_5046260278" evidence="5">
    <location>
        <begin position="28"/>
        <end position="428"/>
    </location>
</feature>
<dbReference type="Gene3D" id="3.30.70.360">
    <property type="match status" value="1"/>
</dbReference>
<reference evidence="7 8" key="1">
    <citation type="submission" date="2021-08" db="EMBL/GenBank/DDBJ databases">
        <authorList>
            <person name="Peeters C."/>
        </authorList>
    </citation>
    <scope>NUCLEOTIDE SEQUENCE [LARGE SCALE GENOMIC DNA]</scope>
    <source>
        <strain evidence="7 8">LMG 21510</strain>
    </source>
</reference>
<comment type="caution">
    <text evidence="7">The sequence shown here is derived from an EMBL/GenBank/DDBJ whole genome shotgun (WGS) entry which is preliminary data.</text>
</comment>
<dbReference type="Pfam" id="PF07687">
    <property type="entry name" value="M20_dimer"/>
    <property type="match status" value="1"/>
</dbReference>
<dbReference type="SUPFAM" id="SSF53187">
    <property type="entry name" value="Zn-dependent exopeptidases"/>
    <property type="match status" value="1"/>
</dbReference>
<dbReference type="NCBIfam" id="NF004788">
    <property type="entry name" value="PRK06133.1"/>
    <property type="match status" value="1"/>
</dbReference>
<protein>
    <submittedName>
        <fullName evidence="7">Carboxypeptidase G2</fullName>
        <ecNumber evidence="7">3.4.17.11</ecNumber>
    </submittedName>
</protein>
<dbReference type="Gene3D" id="3.40.630.10">
    <property type="entry name" value="Zn peptidases"/>
    <property type="match status" value="1"/>
</dbReference>
<keyword evidence="3 7" id="KW-0378">Hydrolase</keyword>
<dbReference type="InterPro" id="IPR011650">
    <property type="entry name" value="Peptidase_M20_dimer"/>
</dbReference>
<dbReference type="InterPro" id="IPR017150">
    <property type="entry name" value="Pept_M20_glutamate_carboxypep"/>
</dbReference>
<gene>
    <name evidence="7" type="primary">cpg2</name>
    <name evidence="7" type="ORF">LMG21510_03774</name>
</gene>
<evidence type="ECO:0000313" key="7">
    <source>
        <dbReference type="EMBL" id="CAG9179433.1"/>
    </source>
</evidence>
<organism evidence="7 8">
    <name type="scientific">Cupriavidus respiraculi</name>
    <dbReference type="NCBI Taxonomy" id="195930"/>
    <lineage>
        <taxon>Bacteria</taxon>
        <taxon>Pseudomonadati</taxon>
        <taxon>Pseudomonadota</taxon>
        <taxon>Betaproteobacteria</taxon>
        <taxon>Burkholderiales</taxon>
        <taxon>Burkholderiaceae</taxon>
        <taxon>Cupriavidus</taxon>
    </lineage>
</organism>
<feature type="signal peptide" evidence="5">
    <location>
        <begin position="1"/>
        <end position="27"/>
    </location>
</feature>
<evidence type="ECO:0000256" key="5">
    <source>
        <dbReference type="SAM" id="SignalP"/>
    </source>
</evidence>
<keyword evidence="7" id="KW-0121">Carboxypeptidase</keyword>
<keyword evidence="2" id="KW-0479">Metal-binding</keyword>
<accession>A0ABN7Z202</accession>
<evidence type="ECO:0000256" key="1">
    <source>
        <dbReference type="ARBA" id="ARBA00001947"/>
    </source>
</evidence>
<evidence type="ECO:0000313" key="8">
    <source>
        <dbReference type="Proteomes" id="UP000721236"/>
    </source>
</evidence>
<dbReference type="Proteomes" id="UP000721236">
    <property type="component" value="Unassembled WGS sequence"/>
</dbReference>
<dbReference type="PIRSF" id="PIRSF037238">
    <property type="entry name" value="Carboxypeptidase_G2"/>
    <property type="match status" value="1"/>
</dbReference>
<evidence type="ECO:0000256" key="4">
    <source>
        <dbReference type="ARBA" id="ARBA00022833"/>
    </source>
</evidence>
<sequence length="428" mass="44708">MQPRLLRLAAVAVPLFMPFCLAGAARAAAPDAALLEAARAAEPAVIVSLKDMVAIESGSANEAGLAAMADYTERRLAALGARTERVAPAAGRSPIVKATLSGSGTRRVMLIAHMDTVYPAGTLATQPIRLDGNRLYGPGIADDKGGIAVILHALEILKARGWRDYAQLTVLFNADEEVGSTGSGDIISRLADEHDVVLSCEPTAAKAVVKTEALLLGASGTATATMEVKGRSAHAGAAPDRGRNALLELAYQLQQTRDVAKSVPGTQLNWTTAKAGEARNQIPDRASAIGDVRVTVADGAAALKTALQNKVAEGRLVPDTETTIAMEEGRPAFLANERGRALAKRAQQIYAELDGRPLALAEGTGGGTDAGFAGRSGKAAVVESFGLAGFGYHARDEYIEIDSIVPRLYLMTRMLQEIGREGVGAPQR</sequence>
<dbReference type="EC" id="3.4.17.11" evidence="7"/>
<keyword evidence="5" id="KW-0732">Signal</keyword>
<dbReference type="RefSeq" id="WP_224043386.1">
    <property type="nucleotide sequence ID" value="NZ_CAJZAH010000004.1"/>
</dbReference>
<dbReference type="InterPro" id="IPR050072">
    <property type="entry name" value="Peptidase_M20A"/>
</dbReference>
<dbReference type="EMBL" id="CAJZAH010000004">
    <property type="protein sequence ID" value="CAG9179433.1"/>
    <property type="molecule type" value="Genomic_DNA"/>
</dbReference>
<dbReference type="Pfam" id="PF01546">
    <property type="entry name" value="Peptidase_M20"/>
    <property type="match status" value="1"/>
</dbReference>
<feature type="domain" description="Peptidase M20 dimerisation" evidence="6">
    <location>
        <begin position="217"/>
        <end position="312"/>
    </location>
</feature>
<dbReference type="InterPro" id="IPR036264">
    <property type="entry name" value="Bact_exopeptidase_dim_dom"/>
</dbReference>
<keyword evidence="4" id="KW-0862">Zinc</keyword>
<name>A0ABN7Z202_9BURK</name>
<dbReference type="GO" id="GO:0004180">
    <property type="term" value="F:carboxypeptidase activity"/>
    <property type="evidence" value="ECO:0007669"/>
    <property type="project" value="UniProtKB-KW"/>
</dbReference>
<dbReference type="InterPro" id="IPR001261">
    <property type="entry name" value="ArgE/DapE_CS"/>
</dbReference>
<keyword evidence="7" id="KW-0645">Protease</keyword>
<evidence type="ECO:0000256" key="3">
    <source>
        <dbReference type="ARBA" id="ARBA00022801"/>
    </source>
</evidence>
<comment type="cofactor">
    <cofactor evidence="1">
        <name>Zn(2+)</name>
        <dbReference type="ChEBI" id="CHEBI:29105"/>
    </cofactor>
</comment>
<evidence type="ECO:0000259" key="6">
    <source>
        <dbReference type="Pfam" id="PF07687"/>
    </source>
</evidence>
<keyword evidence="8" id="KW-1185">Reference proteome</keyword>
<dbReference type="InterPro" id="IPR002933">
    <property type="entry name" value="Peptidase_M20"/>
</dbReference>
<dbReference type="PROSITE" id="PS00758">
    <property type="entry name" value="ARGE_DAPE_CPG2_1"/>
    <property type="match status" value="1"/>
</dbReference>